<dbReference type="PANTHER" id="PTHR42827">
    <property type="entry name" value="IRON-SULFUR CLUSTER-BINDING PROTEIN-RELATED"/>
    <property type="match status" value="1"/>
</dbReference>
<reference evidence="2" key="1">
    <citation type="journal article" date="2014" name="Front. Microbiol.">
        <title>High frequency of phylogenetically diverse reductive dehalogenase-homologous genes in deep subseafloor sedimentary metagenomes.</title>
        <authorList>
            <person name="Kawai M."/>
            <person name="Futagami T."/>
            <person name="Toyoda A."/>
            <person name="Takaki Y."/>
            <person name="Nishi S."/>
            <person name="Hori S."/>
            <person name="Arai W."/>
            <person name="Tsubouchi T."/>
            <person name="Morono Y."/>
            <person name="Uchiyama I."/>
            <person name="Ito T."/>
            <person name="Fujiyama A."/>
            <person name="Inagaki F."/>
            <person name="Takami H."/>
        </authorList>
    </citation>
    <scope>NUCLEOTIDE SEQUENCE</scope>
    <source>
        <strain evidence="2">Expedition CK06-06</strain>
    </source>
</reference>
<proteinExistence type="predicted"/>
<dbReference type="PROSITE" id="PS51379">
    <property type="entry name" value="4FE4S_FER_2"/>
    <property type="match status" value="1"/>
</dbReference>
<dbReference type="Pfam" id="PF13484">
    <property type="entry name" value="Fer4_16"/>
    <property type="match status" value="1"/>
</dbReference>
<dbReference type="InterPro" id="IPR017900">
    <property type="entry name" value="4Fe4S_Fe_S_CS"/>
</dbReference>
<organism evidence="2">
    <name type="scientific">marine sediment metagenome</name>
    <dbReference type="NCBI Taxonomy" id="412755"/>
    <lineage>
        <taxon>unclassified sequences</taxon>
        <taxon>metagenomes</taxon>
        <taxon>ecological metagenomes</taxon>
    </lineage>
</organism>
<name>X0XEZ2_9ZZZZ</name>
<sequence>ECLNEIAAQTVGLIHTLGYQAEPFAATVHGRDLDDQNIRVPFQHKTAATRAGLGWVGKSALLISYQCGPRVRLATVFTDMPLEVGTPVTVSECKRCTACVRACPAGAIGGENWWAGRAREEFFDAHACRAEARRQLMERVGVDKSVCGICIAVCPKRGQPMG</sequence>
<gene>
    <name evidence="2" type="ORF">S01H1_62601</name>
</gene>
<feature type="domain" description="4Fe-4S ferredoxin-type" evidence="1">
    <location>
        <begin position="84"/>
        <end position="113"/>
    </location>
</feature>
<dbReference type="Gene3D" id="3.30.70.20">
    <property type="match status" value="1"/>
</dbReference>
<dbReference type="PROSITE" id="PS00198">
    <property type="entry name" value="4FE4S_FER_1"/>
    <property type="match status" value="1"/>
</dbReference>
<comment type="caution">
    <text evidence="2">The sequence shown here is derived from an EMBL/GenBank/DDBJ whole genome shotgun (WGS) entry which is preliminary data.</text>
</comment>
<accession>X0XEZ2</accession>
<dbReference type="PANTHER" id="PTHR42827:SF1">
    <property type="entry name" value="IRON-SULFUR CLUSTER-BINDING PROTEIN"/>
    <property type="match status" value="1"/>
</dbReference>
<protein>
    <recommendedName>
        <fullName evidence="1">4Fe-4S ferredoxin-type domain-containing protein</fullName>
    </recommendedName>
</protein>
<dbReference type="AlphaFoldDB" id="X0XEZ2"/>
<dbReference type="SUPFAM" id="SSF46548">
    <property type="entry name" value="alpha-helical ferredoxin"/>
    <property type="match status" value="1"/>
</dbReference>
<feature type="non-terminal residue" evidence="2">
    <location>
        <position position="1"/>
    </location>
</feature>
<evidence type="ECO:0000259" key="1">
    <source>
        <dbReference type="PROSITE" id="PS51379"/>
    </source>
</evidence>
<dbReference type="EMBL" id="BARS01041128">
    <property type="protein sequence ID" value="GAG41675.1"/>
    <property type="molecule type" value="Genomic_DNA"/>
</dbReference>
<evidence type="ECO:0000313" key="2">
    <source>
        <dbReference type="EMBL" id="GAG41675.1"/>
    </source>
</evidence>
<dbReference type="InterPro" id="IPR017896">
    <property type="entry name" value="4Fe4S_Fe-S-bd"/>
</dbReference>